<keyword evidence="2" id="KW-1185">Reference proteome</keyword>
<gene>
    <name evidence="1" type="ORF">BpHYR1_047683</name>
</gene>
<dbReference type="Proteomes" id="UP000276133">
    <property type="component" value="Unassembled WGS sequence"/>
</dbReference>
<evidence type="ECO:0000313" key="2">
    <source>
        <dbReference type="Proteomes" id="UP000276133"/>
    </source>
</evidence>
<dbReference type="EMBL" id="REGN01000371">
    <property type="protein sequence ID" value="RNA42373.1"/>
    <property type="molecule type" value="Genomic_DNA"/>
</dbReference>
<reference evidence="1 2" key="1">
    <citation type="journal article" date="2018" name="Sci. Rep.">
        <title>Genomic signatures of local adaptation to the degree of environmental predictability in rotifers.</title>
        <authorList>
            <person name="Franch-Gras L."/>
            <person name="Hahn C."/>
            <person name="Garcia-Roger E.M."/>
            <person name="Carmona M.J."/>
            <person name="Serra M."/>
            <person name="Gomez A."/>
        </authorList>
    </citation>
    <scope>NUCLEOTIDE SEQUENCE [LARGE SCALE GENOMIC DNA]</scope>
    <source>
        <strain evidence="1">HYR1</strain>
    </source>
</reference>
<protein>
    <submittedName>
        <fullName evidence="1">Uncharacterized protein</fullName>
    </submittedName>
</protein>
<proteinExistence type="predicted"/>
<name>A0A3M7T2W2_BRAPC</name>
<evidence type="ECO:0000313" key="1">
    <source>
        <dbReference type="EMBL" id="RNA42373.1"/>
    </source>
</evidence>
<dbReference type="AlphaFoldDB" id="A0A3M7T2W2"/>
<organism evidence="1 2">
    <name type="scientific">Brachionus plicatilis</name>
    <name type="common">Marine rotifer</name>
    <name type="synonym">Brachionus muelleri</name>
    <dbReference type="NCBI Taxonomy" id="10195"/>
    <lineage>
        <taxon>Eukaryota</taxon>
        <taxon>Metazoa</taxon>
        <taxon>Spiralia</taxon>
        <taxon>Gnathifera</taxon>
        <taxon>Rotifera</taxon>
        <taxon>Eurotatoria</taxon>
        <taxon>Monogononta</taxon>
        <taxon>Pseudotrocha</taxon>
        <taxon>Ploima</taxon>
        <taxon>Brachionidae</taxon>
        <taxon>Brachionus</taxon>
    </lineage>
</organism>
<accession>A0A3M7T2W2</accession>
<sequence>MTLVRCELKSYLNFSELKRTSQPPLNLFKFLTWTLIWDSKKTMKQKAEHQNMNFQKNNKLYIELKD</sequence>
<comment type="caution">
    <text evidence="1">The sequence shown here is derived from an EMBL/GenBank/DDBJ whole genome shotgun (WGS) entry which is preliminary data.</text>
</comment>